<dbReference type="CDD" id="cd02440">
    <property type="entry name" value="AdoMet_MTases"/>
    <property type="match status" value="1"/>
</dbReference>
<dbReference type="EMBL" id="JAVDVX010000003">
    <property type="protein sequence ID" value="MDR7089838.1"/>
    <property type="molecule type" value="Genomic_DNA"/>
</dbReference>
<dbReference type="SUPFAM" id="SSF53335">
    <property type="entry name" value="S-adenosyl-L-methionine-dependent methyltransferases"/>
    <property type="match status" value="1"/>
</dbReference>
<feature type="domain" description="Methyltransferase" evidence="1">
    <location>
        <begin position="66"/>
        <end position="153"/>
    </location>
</feature>
<name>A0ABU1UXC2_9GAMM</name>
<dbReference type="PANTHER" id="PTHR14614">
    <property type="entry name" value="HEPATOCELLULAR CARCINOMA-ASSOCIATED ANTIGEN"/>
    <property type="match status" value="1"/>
</dbReference>
<evidence type="ECO:0000259" key="1">
    <source>
        <dbReference type="Pfam" id="PF13649"/>
    </source>
</evidence>
<sequence>MPELLAPPAKNTYHTYGIWLYTEKSREIKSLKKERSPSVHGDKHWDSSYLLMDYFTHNPLKKKSRILDVGCGWGPTSIYLANSGHGVTGLDVDDEVFAFLDVQAELNGVAVKTRQGAMASMKKADLSKYDVIVGGDICFWDELTDEWFAMLKRAASAGVKKLVLADPGRSPFLKLVDKCYERWDCDMHTWYCLEPKRFTGSLLIVNLDKKAD</sequence>
<organism evidence="2 3">
    <name type="scientific">Cellvibrio fibrivorans</name>
    <dbReference type="NCBI Taxonomy" id="126350"/>
    <lineage>
        <taxon>Bacteria</taxon>
        <taxon>Pseudomonadati</taxon>
        <taxon>Pseudomonadota</taxon>
        <taxon>Gammaproteobacteria</taxon>
        <taxon>Cellvibrionales</taxon>
        <taxon>Cellvibrionaceae</taxon>
        <taxon>Cellvibrio</taxon>
    </lineage>
</organism>
<evidence type="ECO:0000313" key="2">
    <source>
        <dbReference type="EMBL" id="MDR7089838.1"/>
    </source>
</evidence>
<dbReference type="RefSeq" id="WP_310071590.1">
    <property type="nucleotide sequence ID" value="NZ_JAVDVX010000003.1"/>
</dbReference>
<accession>A0ABU1UXC2</accession>
<proteinExistence type="predicted"/>
<gene>
    <name evidence="2" type="ORF">J2X05_001860</name>
</gene>
<comment type="caution">
    <text evidence="2">The sequence shown here is derived from an EMBL/GenBank/DDBJ whole genome shotgun (WGS) entry which is preliminary data.</text>
</comment>
<dbReference type="Gene3D" id="3.40.50.150">
    <property type="entry name" value="Vaccinia Virus protein VP39"/>
    <property type="match status" value="1"/>
</dbReference>
<reference evidence="2 3" key="1">
    <citation type="submission" date="2023-07" db="EMBL/GenBank/DDBJ databases">
        <title>Sorghum-associated microbial communities from plants grown in Nebraska, USA.</title>
        <authorList>
            <person name="Schachtman D."/>
        </authorList>
    </citation>
    <scope>NUCLEOTIDE SEQUENCE [LARGE SCALE GENOMIC DNA]</scope>
    <source>
        <strain evidence="2 3">BE190</strain>
    </source>
</reference>
<protein>
    <submittedName>
        <fullName evidence="2">Nicotinamide N-methyase</fullName>
    </submittedName>
</protein>
<dbReference type="InterPro" id="IPR019410">
    <property type="entry name" value="Methyltransf_16"/>
</dbReference>
<dbReference type="InterPro" id="IPR041698">
    <property type="entry name" value="Methyltransf_25"/>
</dbReference>
<evidence type="ECO:0000313" key="3">
    <source>
        <dbReference type="Proteomes" id="UP001253595"/>
    </source>
</evidence>
<dbReference type="Pfam" id="PF13649">
    <property type="entry name" value="Methyltransf_25"/>
    <property type="match status" value="1"/>
</dbReference>
<dbReference type="InterPro" id="IPR029063">
    <property type="entry name" value="SAM-dependent_MTases_sf"/>
</dbReference>
<keyword evidence="3" id="KW-1185">Reference proteome</keyword>
<dbReference type="Proteomes" id="UP001253595">
    <property type="component" value="Unassembled WGS sequence"/>
</dbReference>